<accession>A0AAI9UA14</accession>
<proteinExistence type="predicted"/>
<dbReference type="AlphaFoldDB" id="A0AAI9UA14"/>
<name>A0AAI9UA14_9PEZI</name>
<reference evidence="2 3" key="1">
    <citation type="submission" date="2016-10" db="EMBL/GenBank/DDBJ databases">
        <title>The genome sequence of Colletotrichum fioriniae PJ7.</title>
        <authorList>
            <person name="Baroncelli R."/>
        </authorList>
    </citation>
    <scope>NUCLEOTIDE SEQUENCE [LARGE SCALE GENOMIC DNA]</scope>
    <source>
        <strain evidence="2">Col 31</strain>
    </source>
</reference>
<evidence type="ECO:0000256" key="1">
    <source>
        <dbReference type="SAM" id="MobiDB-lite"/>
    </source>
</evidence>
<keyword evidence="3" id="KW-1185">Reference proteome</keyword>
<feature type="compositionally biased region" description="Basic and acidic residues" evidence="1">
    <location>
        <begin position="243"/>
        <end position="253"/>
    </location>
</feature>
<comment type="caution">
    <text evidence="2">The sequence shown here is derived from an EMBL/GenBank/DDBJ whole genome shotgun (WGS) entry which is preliminary data.</text>
</comment>
<dbReference type="EMBL" id="MLGG01000029">
    <property type="protein sequence ID" value="KAK1454520.1"/>
    <property type="molecule type" value="Genomic_DNA"/>
</dbReference>
<feature type="compositionally biased region" description="Low complexity" evidence="1">
    <location>
        <begin position="260"/>
        <end position="269"/>
    </location>
</feature>
<sequence>MRAAAYMSAYSGFYGGRKTGLEKLRTDIFDAGGASALDRRRVAHVCVHADEDLAVECPDVADEYVSSPRNRAVATRAVELSEIQHREAGYRHDPQAIMLDNLVPRAPCTAADDSPVPVAFHREGVFANRRPPDVLDCAGPEAMDALVLVSTDQRVLQSRPVLQEEDGVDVPALPKVVAPDAPAVRLQAPIEDAPNAFRRPVGHRSLRRGDRKVERPMARLPDLHPICRHCRLAARSAGEDEDDQRRRAWRAHDPPPNSTVSVSSRVARR</sequence>
<evidence type="ECO:0000313" key="3">
    <source>
        <dbReference type="Proteomes" id="UP001239795"/>
    </source>
</evidence>
<evidence type="ECO:0000313" key="2">
    <source>
        <dbReference type="EMBL" id="KAK1454520.1"/>
    </source>
</evidence>
<organism evidence="2 3">
    <name type="scientific">Colletotrichum melonis</name>
    <dbReference type="NCBI Taxonomy" id="1209925"/>
    <lineage>
        <taxon>Eukaryota</taxon>
        <taxon>Fungi</taxon>
        <taxon>Dikarya</taxon>
        <taxon>Ascomycota</taxon>
        <taxon>Pezizomycotina</taxon>
        <taxon>Sordariomycetes</taxon>
        <taxon>Hypocreomycetidae</taxon>
        <taxon>Glomerellales</taxon>
        <taxon>Glomerellaceae</taxon>
        <taxon>Colletotrichum</taxon>
        <taxon>Colletotrichum acutatum species complex</taxon>
    </lineage>
</organism>
<feature type="region of interest" description="Disordered" evidence="1">
    <location>
        <begin position="234"/>
        <end position="269"/>
    </location>
</feature>
<dbReference type="Proteomes" id="UP001239795">
    <property type="component" value="Unassembled WGS sequence"/>
</dbReference>
<gene>
    <name evidence="2" type="ORF">CMEL01_16703</name>
</gene>
<protein>
    <submittedName>
        <fullName evidence="2">Uncharacterized protein</fullName>
    </submittedName>
</protein>